<protein>
    <recommendedName>
        <fullName evidence="5">LYR motif-containing protein 2</fullName>
    </recommendedName>
</protein>
<dbReference type="InterPro" id="IPR045293">
    <property type="entry name" value="Complex1_LYR_LYRM2"/>
</dbReference>
<dbReference type="InParanoid" id="A0A2P5HRU1"/>
<keyword evidence="9" id="KW-1185">Reference proteome</keyword>
<accession>A0A2P5HRU1</accession>
<evidence type="ECO:0000256" key="1">
    <source>
        <dbReference type="ARBA" id="ARBA00004173"/>
    </source>
</evidence>
<organism evidence="8 9">
    <name type="scientific">Diaporthe helianthi</name>
    <dbReference type="NCBI Taxonomy" id="158607"/>
    <lineage>
        <taxon>Eukaryota</taxon>
        <taxon>Fungi</taxon>
        <taxon>Dikarya</taxon>
        <taxon>Ascomycota</taxon>
        <taxon>Pezizomycotina</taxon>
        <taxon>Sordariomycetes</taxon>
        <taxon>Sordariomycetidae</taxon>
        <taxon>Diaporthales</taxon>
        <taxon>Diaporthaceae</taxon>
        <taxon>Diaporthe</taxon>
    </lineage>
</organism>
<dbReference type="GO" id="GO:0005739">
    <property type="term" value="C:mitochondrion"/>
    <property type="evidence" value="ECO:0007669"/>
    <property type="project" value="UniProtKB-SubCell"/>
</dbReference>
<dbReference type="Pfam" id="PF05347">
    <property type="entry name" value="Complex1_LYR"/>
    <property type="match status" value="1"/>
</dbReference>
<evidence type="ECO:0000313" key="9">
    <source>
        <dbReference type="Proteomes" id="UP000094444"/>
    </source>
</evidence>
<keyword evidence="4" id="KW-0496">Mitochondrion</keyword>
<evidence type="ECO:0000259" key="7">
    <source>
        <dbReference type="Pfam" id="PF05347"/>
    </source>
</evidence>
<evidence type="ECO:0000256" key="4">
    <source>
        <dbReference type="ARBA" id="ARBA00023128"/>
    </source>
</evidence>
<dbReference type="OrthoDB" id="74240at2759"/>
<evidence type="ECO:0000256" key="2">
    <source>
        <dbReference type="ARBA" id="ARBA00009508"/>
    </source>
</evidence>
<name>A0A2P5HRU1_DIAHE</name>
<dbReference type="EMBL" id="MAVT02000884">
    <property type="protein sequence ID" value="POS72984.1"/>
    <property type="molecule type" value="Genomic_DNA"/>
</dbReference>
<evidence type="ECO:0000256" key="3">
    <source>
        <dbReference type="ARBA" id="ARBA00022946"/>
    </source>
</evidence>
<comment type="caution">
    <text evidence="8">The sequence shown here is derived from an EMBL/GenBank/DDBJ whole genome shotgun (WGS) entry which is preliminary data.</text>
</comment>
<dbReference type="PANTHER" id="PTHR13675">
    <property type="entry name" value="LYR MOTIF-CONTAINING PROTEIN 2"/>
    <property type="match status" value="1"/>
</dbReference>
<dbReference type="PANTHER" id="PTHR13675:SF0">
    <property type="entry name" value="LYR MOTIF-CONTAINING PROTEIN 2"/>
    <property type="match status" value="1"/>
</dbReference>
<dbReference type="STRING" id="158607.A0A2P5HRU1"/>
<sequence>MRAPTARLFPQRQLRCYAHGPGRTRPWRLGETVSLDHTPGRRVAGSLMRCALCPQFLQRSRVLALYRTVLRGIRRISDHKTRDETRLFVRQEIERHRHHGLLTDRPPLQQHIRYLLSTGKTQWDGFERFIDVIVAVAPTRTLSRPHLLISSSPHLLVAYTSPCPGHNVTRQI</sequence>
<dbReference type="CDD" id="cd20262">
    <property type="entry name" value="Complex1_LYR_LYRM2"/>
    <property type="match status" value="1"/>
</dbReference>
<proteinExistence type="inferred from homology"/>
<dbReference type="Proteomes" id="UP000094444">
    <property type="component" value="Unassembled WGS sequence"/>
</dbReference>
<reference evidence="8" key="1">
    <citation type="submission" date="2017-09" db="EMBL/GenBank/DDBJ databases">
        <title>Polyketide synthases of a Diaporthe helianthi virulent isolate.</title>
        <authorList>
            <person name="Baroncelli R."/>
        </authorList>
    </citation>
    <scope>NUCLEOTIDE SEQUENCE [LARGE SCALE GENOMIC DNA]</scope>
    <source>
        <strain evidence="8">7/96</strain>
    </source>
</reference>
<feature type="domain" description="Complex 1 LYR protein" evidence="7">
    <location>
        <begin position="61"/>
        <end position="122"/>
    </location>
</feature>
<comment type="subcellular location">
    <subcellularLocation>
        <location evidence="1">Mitochondrion</location>
    </subcellularLocation>
</comment>
<comment type="function">
    <text evidence="6">Involved in efficient integration of the N-module into mitochondrial respiratory chain complex I.</text>
</comment>
<evidence type="ECO:0000256" key="6">
    <source>
        <dbReference type="ARBA" id="ARBA00044735"/>
    </source>
</evidence>
<gene>
    <name evidence="8" type="ORF">DHEL01_v208621</name>
</gene>
<evidence type="ECO:0000313" key="8">
    <source>
        <dbReference type="EMBL" id="POS72984.1"/>
    </source>
</evidence>
<comment type="similarity">
    <text evidence="2">Belongs to the complex I LYR family.</text>
</comment>
<evidence type="ECO:0000256" key="5">
    <source>
        <dbReference type="ARBA" id="ARBA00026235"/>
    </source>
</evidence>
<keyword evidence="3" id="KW-0809">Transit peptide</keyword>
<dbReference type="InterPro" id="IPR008011">
    <property type="entry name" value="Complex1_LYR_dom"/>
</dbReference>
<dbReference type="AlphaFoldDB" id="A0A2P5HRU1"/>